<evidence type="ECO:0000313" key="2">
    <source>
        <dbReference type="EMBL" id="GMI65215.1"/>
    </source>
</evidence>
<proteinExistence type="predicted"/>
<keyword evidence="3" id="KW-1185">Reference proteome</keyword>
<accession>A0A9W7GWI7</accession>
<organism evidence="2 3">
    <name type="scientific">Hibiscus trionum</name>
    <name type="common">Flower of an hour</name>
    <dbReference type="NCBI Taxonomy" id="183268"/>
    <lineage>
        <taxon>Eukaryota</taxon>
        <taxon>Viridiplantae</taxon>
        <taxon>Streptophyta</taxon>
        <taxon>Embryophyta</taxon>
        <taxon>Tracheophyta</taxon>
        <taxon>Spermatophyta</taxon>
        <taxon>Magnoliopsida</taxon>
        <taxon>eudicotyledons</taxon>
        <taxon>Gunneridae</taxon>
        <taxon>Pentapetalae</taxon>
        <taxon>rosids</taxon>
        <taxon>malvids</taxon>
        <taxon>Malvales</taxon>
        <taxon>Malvaceae</taxon>
        <taxon>Malvoideae</taxon>
        <taxon>Hibiscus</taxon>
    </lineage>
</organism>
<dbReference type="InterPro" id="IPR036691">
    <property type="entry name" value="Endo/exonu/phosph_ase_sf"/>
</dbReference>
<comment type="caution">
    <text evidence="2">The sequence shown here is derived from an EMBL/GenBank/DDBJ whole genome shotgun (WGS) entry which is preliminary data.</text>
</comment>
<dbReference type="Pfam" id="PF03372">
    <property type="entry name" value="Exo_endo_phos"/>
    <property type="match status" value="1"/>
</dbReference>
<dbReference type="OrthoDB" id="1432753at2759"/>
<dbReference type="InterPro" id="IPR005135">
    <property type="entry name" value="Endo/exonuclease/phosphatase"/>
</dbReference>
<dbReference type="AlphaFoldDB" id="A0A9W7GWI7"/>
<dbReference type="SUPFAM" id="SSF56219">
    <property type="entry name" value="DNase I-like"/>
    <property type="match status" value="1"/>
</dbReference>
<dbReference type="Gene3D" id="3.60.10.10">
    <property type="entry name" value="Endonuclease/exonuclease/phosphatase"/>
    <property type="match status" value="1"/>
</dbReference>
<dbReference type="EMBL" id="BSYR01000003">
    <property type="protein sequence ID" value="GMI65215.1"/>
    <property type="molecule type" value="Genomic_DNA"/>
</dbReference>
<feature type="domain" description="Endonuclease/exonuclease/phosphatase" evidence="1">
    <location>
        <begin position="10"/>
        <end position="231"/>
    </location>
</feature>
<protein>
    <recommendedName>
        <fullName evidence="1">Endonuclease/exonuclease/phosphatase domain-containing protein</fullName>
    </recommendedName>
</protein>
<reference evidence="2" key="1">
    <citation type="submission" date="2023-05" db="EMBL/GenBank/DDBJ databases">
        <title>Genome and transcriptome analyses reveal genes involved in the formation of fine ridges on petal epidermal cells in Hibiscus trionum.</title>
        <authorList>
            <person name="Koshimizu S."/>
            <person name="Masuda S."/>
            <person name="Ishii T."/>
            <person name="Shirasu K."/>
            <person name="Hoshino A."/>
            <person name="Arita M."/>
        </authorList>
    </citation>
    <scope>NUCLEOTIDE SEQUENCE</scope>
    <source>
        <strain evidence="2">Hamamatsu line</strain>
    </source>
</reference>
<sequence>MRLNYDLTICTWNARGLGRREKERAVQRLMRECKVKVCLIQESKLNVAKQGLCRKIWGNRHWSCESVPAVGSAGGLITSWDNSFFRVTKTMNTSRAICLFGILVSSNLEVGIVNVYAPNDLRERREFWTSLKLLIEQEGVPIIVGGDFNAVRRKEESLGGMHSSASIMDFNAFISDCCLIDLPFIGGEYTWYRGGNNVAASRIDRFLLSTEVVACYPGLVQKRFPRGLSDHCPIWLNNLRRVRGPQPFKLFDWWMDDPAFEAQMIQALDSGDSIPGLLGKVKAVSKDWLRRKKADETDSISDLEKKVDEREEVALANPENLALWDEIRELRALLWERC</sequence>
<dbReference type="PANTHER" id="PTHR33710">
    <property type="entry name" value="BNAC02G09200D PROTEIN"/>
    <property type="match status" value="1"/>
</dbReference>
<evidence type="ECO:0000313" key="3">
    <source>
        <dbReference type="Proteomes" id="UP001165190"/>
    </source>
</evidence>
<dbReference type="PANTHER" id="PTHR33710:SF71">
    <property type="entry name" value="ENDONUCLEASE_EXONUCLEASE_PHOSPHATASE DOMAIN-CONTAINING PROTEIN"/>
    <property type="match status" value="1"/>
</dbReference>
<dbReference type="Proteomes" id="UP001165190">
    <property type="component" value="Unassembled WGS sequence"/>
</dbReference>
<gene>
    <name evidence="2" type="ORF">HRI_000190800</name>
</gene>
<evidence type="ECO:0000259" key="1">
    <source>
        <dbReference type="Pfam" id="PF03372"/>
    </source>
</evidence>
<dbReference type="GO" id="GO:0003824">
    <property type="term" value="F:catalytic activity"/>
    <property type="evidence" value="ECO:0007669"/>
    <property type="project" value="InterPro"/>
</dbReference>
<name>A0A9W7GWI7_HIBTR</name>